<evidence type="ECO:0000256" key="5">
    <source>
        <dbReference type="SAM" id="MobiDB-lite"/>
    </source>
</evidence>
<proteinExistence type="inferred from homology"/>
<dbReference type="GO" id="GO:0016929">
    <property type="term" value="F:deSUMOylase activity"/>
    <property type="evidence" value="ECO:0007669"/>
    <property type="project" value="TreeGrafter"/>
</dbReference>
<dbReference type="InterPro" id="IPR038765">
    <property type="entry name" value="Papain-like_cys_pep_sf"/>
</dbReference>
<dbReference type="PANTHER" id="PTHR12606">
    <property type="entry name" value="SENTRIN/SUMO-SPECIFIC PROTEASE"/>
    <property type="match status" value="1"/>
</dbReference>
<evidence type="ECO:0000256" key="3">
    <source>
        <dbReference type="ARBA" id="ARBA00022801"/>
    </source>
</evidence>
<dbReference type="PROSITE" id="PS50600">
    <property type="entry name" value="ULP_PROTEASE"/>
    <property type="match status" value="1"/>
</dbReference>
<dbReference type="Pfam" id="PF02902">
    <property type="entry name" value="Peptidase_C48"/>
    <property type="match status" value="1"/>
</dbReference>
<dbReference type="AlphaFoldDB" id="A0AAX4JC31"/>
<dbReference type="RefSeq" id="XP_065329670.1">
    <property type="nucleotide sequence ID" value="XM_065473598.1"/>
</dbReference>
<dbReference type="GO" id="GO:0016926">
    <property type="term" value="P:protein desumoylation"/>
    <property type="evidence" value="ECO:0007669"/>
    <property type="project" value="TreeGrafter"/>
</dbReference>
<sequence>MNNKDEAKRNIKKYNVFESLSSKNNANNIVNFDKNIPRFFDSDSFSSELYNPNKKSSLEELEPIEHNESSEYDCNDKTIILSDEKQTMSTTESSTEIELKHDEFINADESIKGTEFSDNNDSLLKTNNSLLKTNDDSILESQSSSNYNSPLKNCTNKSTSFTSDFEKSMLNKKFSKKDIKDRSDKKEKYDKMIVKIKAILPTLKLPVNIQNYEMRHEDVSLLLGPHWLNDKIINSYMEFLHEYDPEIYIFSSYFYTNLRKGGIERVSKYTSNINIFEYRLLFFPVHLHNHWVFVCYDVLKKKLEYRDSLGGSSDSVLENLSEFIESEYKRIYNEELSVSQIYIENIRKQDNGHDCGVFTLMYAKQRVKDYNNFIYKDMKNYRRIILYEIFIEKKIEYFEYD</sequence>
<dbReference type="EMBL" id="CP142730">
    <property type="protein sequence ID" value="WUR03525.1"/>
    <property type="molecule type" value="Genomic_DNA"/>
</dbReference>
<evidence type="ECO:0000313" key="7">
    <source>
        <dbReference type="EMBL" id="WUR03525.1"/>
    </source>
</evidence>
<keyword evidence="2" id="KW-0645">Protease</keyword>
<protein>
    <submittedName>
        <fullName evidence="7">Sumo-specific peptidase 1 (SENP1)</fullName>
    </submittedName>
</protein>
<organism evidence="7 8">
    <name type="scientific">Vairimorpha necatrix</name>
    <dbReference type="NCBI Taxonomy" id="6039"/>
    <lineage>
        <taxon>Eukaryota</taxon>
        <taxon>Fungi</taxon>
        <taxon>Fungi incertae sedis</taxon>
        <taxon>Microsporidia</taxon>
        <taxon>Nosematidae</taxon>
        <taxon>Vairimorpha</taxon>
    </lineage>
</organism>
<reference evidence="7" key="1">
    <citation type="journal article" date="2024" name="BMC Genomics">
        <title>Functional annotation of a divergent genome using sequence and structure-based similarity.</title>
        <authorList>
            <person name="Svedberg D."/>
            <person name="Winiger R.R."/>
            <person name="Berg A."/>
            <person name="Sharma H."/>
            <person name="Tellgren-Roth C."/>
            <person name="Debrunner-Vossbrinck B.A."/>
            <person name="Vossbrinck C.R."/>
            <person name="Barandun J."/>
        </authorList>
    </citation>
    <scope>NUCLEOTIDE SEQUENCE</scope>
    <source>
        <strain evidence="7">Illinois isolate</strain>
    </source>
</reference>
<feature type="region of interest" description="Disordered" evidence="5">
    <location>
        <begin position="53"/>
        <end position="73"/>
    </location>
</feature>
<dbReference type="PANTHER" id="PTHR12606:SF1">
    <property type="entry name" value="UBIQUITIN-LIKE-SPECIFIC PROTEASE 1A"/>
    <property type="match status" value="1"/>
</dbReference>
<dbReference type="Proteomes" id="UP001334084">
    <property type="component" value="Chromosome 5"/>
</dbReference>
<dbReference type="GO" id="GO:0006508">
    <property type="term" value="P:proteolysis"/>
    <property type="evidence" value="ECO:0007669"/>
    <property type="project" value="UniProtKB-KW"/>
</dbReference>
<feature type="domain" description="Ubiquitin-like protease family profile" evidence="6">
    <location>
        <begin position="212"/>
        <end position="366"/>
    </location>
</feature>
<accession>A0AAX4JC31</accession>
<evidence type="ECO:0000256" key="4">
    <source>
        <dbReference type="ARBA" id="ARBA00022807"/>
    </source>
</evidence>
<dbReference type="GeneID" id="90541340"/>
<evidence type="ECO:0000259" key="6">
    <source>
        <dbReference type="PROSITE" id="PS50600"/>
    </source>
</evidence>
<name>A0AAX4JC31_9MICR</name>
<comment type="similarity">
    <text evidence="1">Belongs to the peptidase C48 family.</text>
</comment>
<keyword evidence="4" id="KW-0788">Thiol protease</keyword>
<dbReference type="KEGG" id="vnx:VNE69_05116"/>
<evidence type="ECO:0000256" key="1">
    <source>
        <dbReference type="ARBA" id="ARBA00005234"/>
    </source>
</evidence>
<dbReference type="GO" id="GO:0005634">
    <property type="term" value="C:nucleus"/>
    <property type="evidence" value="ECO:0007669"/>
    <property type="project" value="TreeGrafter"/>
</dbReference>
<dbReference type="SUPFAM" id="SSF54001">
    <property type="entry name" value="Cysteine proteinases"/>
    <property type="match status" value="1"/>
</dbReference>
<gene>
    <name evidence="7" type="ORF">VNE69_05116</name>
</gene>
<evidence type="ECO:0000256" key="2">
    <source>
        <dbReference type="ARBA" id="ARBA00022670"/>
    </source>
</evidence>
<keyword evidence="8" id="KW-1185">Reference proteome</keyword>
<keyword evidence="3" id="KW-0378">Hydrolase</keyword>
<evidence type="ECO:0000313" key="8">
    <source>
        <dbReference type="Proteomes" id="UP001334084"/>
    </source>
</evidence>
<dbReference type="InterPro" id="IPR003653">
    <property type="entry name" value="Peptidase_C48_C"/>
</dbReference>
<dbReference type="Gene3D" id="3.40.395.10">
    <property type="entry name" value="Adenoviral Proteinase, Chain A"/>
    <property type="match status" value="1"/>
</dbReference>